<evidence type="ECO:0000256" key="2">
    <source>
        <dbReference type="ARBA" id="ARBA00022630"/>
    </source>
</evidence>
<comment type="caution">
    <text evidence="6">The sequence shown here is derived from an EMBL/GenBank/DDBJ whole genome shotgun (WGS) entry which is preliminary data.</text>
</comment>
<dbReference type="InterPro" id="IPR051169">
    <property type="entry name" value="NADH-Q_oxidoreductase"/>
</dbReference>
<accession>A0A2V3J5L7</accession>
<keyword evidence="7" id="KW-1185">Reference proteome</keyword>
<organism evidence="6 7">
    <name type="scientific">Gracilariopsis chorda</name>
    <dbReference type="NCBI Taxonomy" id="448386"/>
    <lineage>
        <taxon>Eukaryota</taxon>
        <taxon>Rhodophyta</taxon>
        <taxon>Florideophyceae</taxon>
        <taxon>Rhodymeniophycidae</taxon>
        <taxon>Gracilariales</taxon>
        <taxon>Gracilariaceae</taxon>
        <taxon>Gracilariopsis</taxon>
    </lineage>
</organism>
<dbReference type="PRINTS" id="PR00411">
    <property type="entry name" value="PNDRDTASEI"/>
</dbReference>
<dbReference type="GO" id="GO:0019646">
    <property type="term" value="P:aerobic electron transport chain"/>
    <property type="evidence" value="ECO:0007669"/>
    <property type="project" value="TreeGrafter"/>
</dbReference>
<keyword evidence="6" id="KW-0830">Ubiquinone</keyword>
<sequence length="472" mass="51487">MPIRVFKNPGFTTPIRLGISSYSGRQAGISIGPFSRQRYTTTKAVLRPNIAVVGGGHGGISVALRLVTMPWTRLTKPKITLIDKSPRFCFLPMLYELALGQVEQWEIAPKFEDLLQDTTIDFIHGEVQKLDLEGNSVEGIRLGGNHGNDFRLPFDRVVLALGSQPFNLSSVPGADEFAMPFHTLSNANSLKLKLNELRAKKRKGDVINVIVVGAGFSGVELSSCLAEGLGSAGSVLLVEPSDKILARGTGFNRITSERALITSGVFVEYHSRVSRITERSVEILKETENDNEDRDYPYDIVIWTAGSAPNSLQSKFGLPTDSRGRIVTDSMLQVEGHPDHVYALGDGASTPSSDGYYGTAQVAVQQAEYVAWNAWASLTDNPKLRYNYTHLGEMMVLGSANASVTTTPGVELDGRLAWATRRLAYLARMPTDNHRAKVAASWAAHPLLTRMENVVKSNVGADTFRSESTFGS</sequence>
<evidence type="ECO:0000256" key="1">
    <source>
        <dbReference type="ARBA" id="ARBA00001974"/>
    </source>
</evidence>
<gene>
    <name evidence="6" type="ORF">BWQ96_01532</name>
</gene>
<comment type="cofactor">
    <cofactor evidence="1">
        <name>FAD</name>
        <dbReference type="ChEBI" id="CHEBI:57692"/>
    </cofactor>
</comment>
<dbReference type="STRING" id="448386.A0A2V3J5L7"/>
<keyword evidence="4" id="KW-0560">Oxidoreductase</keyword>
<keyword evidence="2" id="KW-0285">Flavoprotein</keyword>
<dbReference type="AlphaFoldDB" id="A0A2V3J5L7"/>
<dbReference type="Proteomes" id="UP000247409">
    <property type="component" value="Unassembled WGS sequence"/>
</dbReference>
<dbReference type="OrthoDB" id="5376590at2759"/>
<keyword evidence="3" id="KW-0274">FAD</keyword>
<dbReference type="PANTHER" id="PTHR42913">
    <property type="entry name" value="APOPTOSIS-INDUCING FACTOR 1"/>
    <property type="match status" value="1"/>
</dbReference>
<evidence type="ECO:0000256" key="3">
    <source>
        <dbReference type="ARBA" id="ARBA00022827"/>
    </source>
</evidence>
<dbReference type="GO" id="GO:0003955">
    <property type="term" value="F:NAD(P)H dehydrogenase (quinone) activity"/>
    <property type="evidence" value="ECO:0007669"/>
    <property type="project" value="TreeGrafter"/>
</dbReference>
<dbReference type="PANTHER" id="PTHR42913:SF4">
    <property type="entry name" value="ALTERNATIVE NAD(P)H-UBIQUINONE OXIDOREDUCTASE C1, CHLOROPLASTIC_MITOCHONDRIAL"/>
    <property type="match status" value="1"/>
</dbReference>
<dbReference type="SUPFAM" id="SSF51905">
    <property type="entry name" value="FAD/NAD(P)-binding domain"/>
    <property type="match status" value="1"/>
</dbReference>
<dbReference type="Pfam" id="PF07992">
    <property type="entry name" value="Pyr_redox_2"/>
    <property type="match status" value="1"/>
</dbReference>
<feature type="domain" description="FAD/NAD(P)-binding" evidence="5">
    <location>
        <begin position="49"/>
        <end position="367"/>
    </location>
</feature>
<protein>
    <submittedName>
        <fullName evidence="6">Alternative NAD(P)H-ubiquinone oxidoreductase C1, chloroplastic/mitochondrial</fullName>
    </submittedName>
</protein>
<proteinExistence type="predicted"/>
<evidence type="ECO:0000313" key="7">
    <source>
        <dbReference type="Proteomes" id="UP000247409"/>
    </source>
</evidence>
<dbReference type="EMBL" id="NBIV01000012">
    <property type="protein sequence ID" value="PXF48680.1"/>
    <property type="molecule type" value="Genomic_DNA"/>
</dbReference>
<evidence type="ECO:0000313" key="6">
    <source>
        <dbReference type="EMBL" id="PXF48680.1"/>
    </source>
</evidence>
<dbReference type="PRINTS" id="PR00368">
    <property type="entry name" value="FADPNR"/>
</dbReference>
<dbReference type="Gene3D" id="3.50.50.100">
    <property type="match status" value="1"/>
</dbReference>
<evidence type="ECO:0000256" key="4">
    <source>
        <dbReference type="ARBA" id="ARBA00023002"/>
    </source>
</evidence>
<dbReference type="InterPro" id="IPR023753">
    <property type="entry name" value="FAD/NAD-binding_dom"/>
</dbReference>
<dbReference type="InterPro" id="IPR036188">
    <property type="entry name" value="FAD/NAD-bd_sf"/>
</dbReference>
<reference evidence="6 7" key="1">
    <citation type="journal article" date="2018" name="Mol. Biol. Evol.">
        <title>Analysis of the draft genome of the red seaweed Gracilariopsis chorda provides insights into genome size evolution in Rhodophyta.</title>
        <authorList>
            <person name="Lee J."/>
            <person name="Yang E.C."/>
            <person name="Graf L."/>
            <person name="Yang J.H."/>
            <person name="Qiu H."/>
            <person name="Zel Zion U."/>
            <person name="Chan C.X."/>
            <person name="Stephens T.G."/>
            <person name="Weber A.P.M."/>
            <person name="Boo G.H."/>
            <person name="Boo S.M."/>
            <person name="Kim K.M."/>
            <person name="Shin Y."/>
            <person name="Jung M."/>
            <person name="Lee S.J."/>
            <person name="Yim H.S."/>
            <person name="Lee J.H."/>
            <person name="Bhattacharya D."/>
            <person name="Yoon H.S."/>
        </authorList>
    </citation>
    <scope>NUCLEOTIDE SEQUENCE [LARGE SCALE GENOMIC DNA]</scope>
    <source>
        <strain evidence="6 7">SKKU-2015</strain>
        <tissue evidence="6">Whole body</tissue>
    </source>
</reference>
<name>A0A2V3J5L7_9FLOR</name>
<evidence type="ECO:0000259" key="5">
    <source>
        <dbReference type="Pfam" id="PF07992"/>
    </source>
</evidence>